<dbReference type="PIRSF" id="PIRSF000390">
    <property type="entry name" value="PLP_StrS"/>
    <property type="match status" value="1"/>
</dbReference>
<evidence type="ECO:0000256" key="4">
    <source>
        <dbReference type="PIRSR" id="PIRSR000390-2"/>
    </source>
</evidence>
<keyword evidence="1 4" id="KW-0663">Pyridoxal phosphate</keyword>
<evidence type="ECO:0000256" key="3">
    <source>
        <dbReference type="PIRSR" id="PIRSR000390-1"/>
    </source>
</evidence>
<dbReference type="Gene3D" id="3.40.640.10">
    <property type="entry name" value="Type I PLP-dependent aspartate aminotransferase-like (Major domain)"/>
    <property type="match status" value="1"/>
</dbReference>
<sequence length="364" mass="41068">MSIFVTQAFLPPKEEYQAYLDKIYETNWLTNNGPLLQELEGKLKEYLDLESLIYVSNGTIALQLAIKSLELSGEIITTPYSYCATTTSILWENCKPVFVDVNSNDFNINPELIEAKITEKTSAILATHVYGNPCDVVAIEKIAKKYNLPVVYDAAHGFNVKLNGKSLLSYGDIATCSFHATKVFHTVEGGSISVNGNPELAKKIWYYRSFGHVNDDYVSLGINGKNSEFHAAMGLTNLPHVEEIISKRKAIFDIYDAQLNFDHIFRPYTEQKDFEYNYAYYPVVFESKEVTDEIIAKLKEADVFPRRYFYPSLNTLGYVNSSDKCPVSESVSHRVLSLPLFPGLPESDVIRISKTINEVLLKNG</sequence>
<dbReference type="OrthoDB" id="9810913at2"/>
<dbReference type="Pfam" id="PF01041">
    <property type="entry name" value="DegT_DnrJ_EryC1"/>
    <property type="match status" value="1"/>
</dbReference>
<dbReference type="AlphaFoldDB" id="A0A2Z4G854"/>
<feature type="active site" description="Proton acceptor" evidence="3">
    <location>
        <position position="182"/>
    </location>
</feature>
<organism evidence="6 7">
    <name type="scientific">Arcticibacterium luteifluviistationis</name>
    <dbReference type="NCBI Taxonomy" id="1784714"/>
    <lineage>
        <taxon>Bacteria</taxon>
        <taxon>Pseudomonadati</taxon>
        <taxon>Bacteroidota</taxon>
        <taxon>Cytophagia</taxon>
        <taxon>Cytophagales</taxon>
        <taxon>Leadbetterellaceae</taxon>
        <taxon>Arcticibacterium</taxon>
    </lineage>
</organism>
<dbReference type="InterPro" id="IPR015424">
    <property type="entry name" value="PyrdxlP-dep_Trfase"/>
</dbReference>
<dbReference type="PANTHER" id="PTHR30244:SF9">
    <property type="entry name" value="PROTEIN RV3402C"/>
    <property type="match status" value="1"/>
</dbReference>
<protein>
    <submittedName>
        <fullName evidence="6">Aminotransferase DegT</fullName>
    </submittedName>
</protein>
<accession>A0A2Z4G854</accession>
<dbReference type="CDD" id="cd00616">
    <property type="entry name" value="AHBA_syn"/>
    <property type="match status" value="1"/>
</dbReference>
<feature type="modified residue" description="N6-(pyridoxal phosphate)lysine" evidence="4">
    <location>
        <position position="182"/>
    </location>
</feature>
<evidence type="ECO:0000313" key="7">
    <source>
        <dbReference type="Proteomes" id="UP000249873"/>
    </source>
</evidence>
<evidence type="ECO:0000256" key="2">
    <source>
        <dbReference type="ARBA" id="ARBA00037999"/>
    </source>
</evidence>
<evidence type="ECO:0000313" key="6">
    <source>
        <dbReference type="EMBL" id="AWV97344.1"/>
    </source>
</evidence>
<evidence type="ECO:0000256" key="1">
    <source>
        <dbReference type="ARBA" id="ARBA00022898"/>
    </source>
</evidence>
<evidence type="ECO:0000256" key="5">
    <source>
        <dbReference type="RuleBase" id="RU004508"/>
    </source>
</evidence>
<dbReference type="GO" id="GO:0030170">
    <property type="term" value="F:pyridoxal phosphate binding"/>
    <property type="evidence" value="ECO:0007669"/>
    <property type="project" value="TreeGrafter"/>
</dbReference>
<reference evidence="6 7" key="1">
    <citation type="submission" date="2018-05" db="EMBL/GenBank/DDBJ databases">
        <title>Complete genome sequence of Arcticibacterium luteifluviistationis SM1504T, a cytophagaceae bacterium isolated from Arctic surface seawater.</title>
        <authorList>
            <person name="Li Y."/>
            <person name="Qin Q.-L."/>
        </authorList>
    </citation>
    <scope>NUCLEOTIDE SEQUENCE [LARGE SCALE GENOMIC DNA]</scope>
    <source>
        <strain evidence="6 7">SM1504</strain>
    </source>
</reference>
<dbReference type="SUPFAM" id="SSF53383">
    <property type="entry name" value="PLP-dependent transferases"/>
    <property type="match status" value="1"/>
</dbReference>
<keyword evidence="6" id="KW-0808">Transferase</keyword>
<proteinExistence type="inferred from homology"/>
<name>A0A2Z4G854_9BACT</name>
<dbReference type="KEGG" id="als:DJ013_03825"/>
<keyword evidence="6" id="KW-0032">Aminotransferase</keyword>
<keyword evidence="7" id="KW-1185">Reference proteome</keyword>
<dbReference type="EMBL" id="CP029480">
    <property type="protein sequence ID" value="AWV97344.1"/>
    <property type="molecule type" value="Genomic_DNA"/>
</dbReference>
<gene>
    <name evidence="6" type="ORF">DJ013_03825</name>
</gene>
<comment type="similarity">
    <text evidence="2 5">Belongs to the DegT/DnrJ/EryC1 family.</text>
</comment>
<dbReference type="GO" id="GO:0008483">
    <property type="term" value="F:transaminase activity"/>
    <property type="evidence" value="ECO:0007669"/>
    <property type="project" value="UniProtKB-KW"/>
</dbReference>
<dbReference type="InterPro" id="IPR000653">
    <property type="entry name" value="DegT/StrS_aminotransferase"/>
</dbReference>
<dbReference type="Proteomes" id="UP000249873">
    <property type="component" value="Chromosome"/>
</dbReference>
<dbReference type="InterPro" id="IPR015421">
    <property type="entry name" value="PyrdxlP-dep_Trfase_major"/>
</dbReference>
<dbReference type="PANTHER" id="PTHR30244">
    <property type="entry name" value="TRANSAMINASE"/>
    <property type="match status" value="1"/>
</dbReference>
<dbReference type="RefSeq" id="WP_111370446.1">
    <property type="nucleotide sequence ID" value="NZ_CP029480.1"/>
</dbReference>
<dbReference type="GO" id="GO:0000271">
    <property type="term" value="P:polysaccharide biosynthetic process"/>
    <property type="evidence" value="ECO:0007669"/>
    <property type="project" value="TreeGrafter"/>
</dbReference>